<dbReference type="Proteomes" id="UP001162992">
    <property type="component" value="Chromosome 2"/>
</dbReference>
<dbReference type="EMBL" id="CM055093">
    <property type="protein sequence ID" value="KAJ7567254.1"/>
    <property type="molecule type" value="Genomic_DNA"/>
</dbReference>
<comment type="caution">
    <text evidence="1">The sequence shown here is derived from an EMBL/GenBank/DDBJ whole genome shotgun (WGS) entry which is preliminary data.</text>
</comment>
<sequence>MEAIIIGPVILSARIAIPGRDGQYRKGGGKAHSVSAIAGQAPIQNSLLHPIAVLKSTANQLRQQFFSHPMKWCDHRCHKTNAKYTGSKRKKIGAALWKEGRSTPQLFRSKLATLLPGEVQQNPSSCTKLIAEFVKVGQHMKALELFEAMLGEGLIPHKFDVVSILKACANLAAFNKGRHVHEWIVASGLGSDVYIGNGLIDMYMKCGCTEEACRVFNEMLHRDIVSWSAMIMGYALCGEAEKALELFDKMRQENVKPNRVTFLGALKACSGIESLRDGRVVHEQILRSECGSDVIVGNCLISMYSKCCSIEDACRVFNSLSTEDVVSWSALILGYLKCGQGEKALQLFAQMHREQVQANRVTFTGVINACASIASLEDGRHAHAQVIKQALNSDTLVGNSLIDMYTKCGSLDGACRVFNNMQMRTVVSWNTMIMCFVRYGQANKVLQLYKQMQLESIETSTFTFVGVLNACANAGALEEGKLIHANIIRCRFHLDITVANCLIDMYSKCGSIEDACRMFNNMGKRDLVSWNSMLGGFSMSGLAKETLRLLGHIPRDGLEIDSTTVVCILSACSRAGFVDEGLHYFEVIGPLYGNLATVEHYSCMVDLLARSGHLHEAEYILERMPYQPDVSMWLSLLGACRIYGEVEIGEQAANHILVLEPSNASGYVLLSNIYAAARG</sequence>
<name>A0ACC2EKW8_DIPCM</name>
<evidence type="ECO:0000313" key="2">
    <source>
        <dbReference type="Proteomes" id="UP001162992"/>
    </source>
</evidence>
<gene>
    <name evidence="1" type="ORF">O6H91_02G139100</name>
</gene>
<accession>A0ACC2EKW8</accession>
<evidence type="ECO:0000313" key="1">
    <source>
        <dbReference type="EMBL" id="KAJ7567254.1"/>
    </source>
</evidence>
<keyword evidence="2" id="KW-1185">Reference proteome</keyword>
<proteinExistence type="predicted"/>
<organism evidence="1 2">
    <name type="scientific">Diphasiastrum complanatum</name>
    <name type="common">Issler's clubmoss</name>
    <name type="synonym">Lycopodium complanatum</name>
    <dbReference type="NCBI Taxonomy" id="34168"/>
    <lineage>
        <taxon>Eukaryota</taxon>
        <taxon>Viridiplantae</taxon>
        <taxon>Streptophyta</taxon>
        <taxon>Embryophyta</taxon>
        <taxon>Tracheophyta</taxon>
        <taxon>Lycopodiopsida</taxon>
        <taxon>Lycopodiales</taxon>
        <taxon>Lycopodiaceae</taxon>
        <taxon>Lycopodioideae</taxon>
        <taxon>Diphasiastrum</taxon>
    </lineage>
</organism>
<reference evidence="2" key="1">
    <citation type="journal article" date="2024" name="Proc. Natl. Acad. Sci. U.S.A.">
        <title>Extraordinary preservation of gene collinearity over three hundred million years revealed in homosporous lycophytes.</title>
        <authorList>
            <person name="Li C."/>
            <person name="Wickell D."/>
            <person name="Kuo L.Y."/>
            <person name="Chen X."/>
            <person name="Nie B."/>
            <person name="Liao X."/>
            <person name="Peng D."/>
            <person name="Ji J."/>
            <person name="Jenkins J."/>
            <person name="Williams M."/>
            <person name="Shu S."/>
            <person name="Plott C."/>
            <person name="Barry K."/>
            <person name="Rajasekar S."/>
            <person name="Grimwood J."/>
            <person name="Han X."/>
            <person name="Sun S."/>
            <person name="Hou Z."/>
            <person name="He W."/>
            <person name="Dai G."/>
            <person name="Sun C."/>
            <person name="Schmutz J."/>
            <person name="Leebens-Mack J.H."/>
            <person name="Li F.W."/>
            <person name="Wang L."/>
        </authorList>
    </citation>
    <scope>NUCLEOTIDE SEQUENCE [LARGE SCALE GENOMIC DNA]</scope>
    <source>
        <strain evidence="2">cv. PW_Plant_1</strain>
    </source>
</reference>
<protein>
    <submittedName>
        <fullName evidence="1">Uncharacterized protein</fullName>
    </submittedName>
</protein>